<dbReference type="OrthoDB" id="2281054at2759"/>
<feature type="compositionally biased region" description="Acidic residues" evidence="1">
    <location>
        <begin position="120"/>
        <end position="144"/>
    </location>
</feature>
<gene>
    <name evidence="2" type="ORF">LRAMOSA09557</name>
</gene>
<sequence length="144" mass="16616">MSTLLGEENTKLDKLGNTVSTESPEDAPPPTKREQRAAERKAQLGLAASPPDQRRGPDRGIFRDVSREQQEQQQERQYDQRLAEEREEYRDERQRRQFDRHGGYGFSNKDKKSKQGWGDPLDDVYNDYEMDPADPAADPDEPAH</sequence>
<protein>
    <submittedName>
        <fullName evidence="2">Uncharacterized protein</fullName>
    </submittedName>
</protein>
<feature type="compositionally biased region" description="Basic and acidic residues" evidence="1">
    <location>
        <begin position="52"/>
        <end position="102"/>
    </location>
</feature>
<evidence type="ECO:0000256" key="1">
    <source>
        <dbReference type="SAM" id="MobiDB-lite"/>
    </source>
</evidence>
<proteinExistence type="predicted"/>
<feature type="compositionally biased region" description="Basic and acidic residues" evidence="1">
    <location>
        <begin position="31"/>
        <end position="42"/>
    </location>
</feature>
<reference evidence="2" key="1">
    <citation type="journal article" date="2014" name="Genome Announc.">
        <title>De novo whole-genome sequence and genome annotation of Lichtheimia ramosa.</title>
        <authorList>
            <person name="Linde J."/>
            <person name="Schwartze V."/>
            <person name="Binder U."/>
            <person name="Lass-Florl C."/>
            <person name="Voigt K."/>
            <person name="Horn F."/>
        </authorList>
    </citation>
    <scope>NUCLEOTIDE SEQUENCE</scope>
    <source>
        <strain evidence="2">JMRC FSU:6197</strain>
    </source>
</reference>
<feature type="region of interest" description="Disordered" evidence="1">
    <location>
        <begin position="1"/>
        <end position="144"/>
    </location>
</feature>
<dbReference type="Gene3D" id="6.10.140.1040">
    <property type="match status" value="1"/>
</dbReference>
<dbReference type="EMBL" id="LK023323">
    <property type="protein sequence ID" value="CDS07034.1"/>
    <property type="molecule type" value="Genomic_DNA"/>
</dbReference>
<evidence type="ECO:0000313" key="2">
    <source>
        <dbReference type="EMBL" id="CDS07034.1"/>
    </source>
</evidence>
<organism evidence="2">
    <name type="scientific">Lichtheimia ramosa</name>
    <dbReference type="NCBI Taxonomy" id="688394"/>
    <lineage>
        <taxon>Eukaryota</taxon>
        <taxon>Fungi</taxon>
        <taxon>Fungi incertae sedis</taxon>
        <taxon>Mucoromycota</taxon>
        <taxon>Mucoromycotina</taxon>
        <taxon>Mucoromycetes</taxon>
        <taxon>Mucorales</taxon>
        <taxon>Lichtheimiaceae</taxon>
        <taxon>Lichtheimia</taxon>
    </lineage>
</organism>
<name>A0A077WIS2_9FUNG</name>
<dbReference type="AlphaFoldDB" id="A0A077WIS2"/>
<accession>A0A077WIS2</accession>